<dbReference type="AlphaFoldDB" id="A0A1W0X2C4"/>
<keyword evidence="4" id="KW-0482">Metalloprotease</keyword>
<name>A0A1W0X2C4_HYPEX</name>
<organism evidence="5 6">
    <name type="scientific">Hypsibius exemplaris</name>
    <name type="common">Freshwater tardigrade</name>
    <dbReference type="NCBI Taxonomy" id="2072580"/>
    <lineage>
        <taxon>Eukaryota</taxon>
        <taxon>Metazoa</taxon>
        <taxon>Ecdysozoa</taxon>
        <taxon>Tardigrada</taxon>
        <taxon>Eutardigrada</taxon>
        <taxon>Parachela</taxon>
        <taxon>Hypsibioidea</taxon>
        <taxon>Hypsibiidae</taxon>
        <taxon>Hypsibius</taxon>
    </lineage>
</organism>
<keyword evidence="6" id="KW-1185">Reference proteome</keyword>
<accession>A0A1W0X2C4</accession>
<evidence type="ECO:0000313" key="5">
    <source>
        <dbReference type="EMBL" id="OQV21482.1"/>
    </source>
</evidence>
<dbReference type="PANTHER" id="PTHR48480:SF2">
    <property type="entry name" value="PEPTIDASE D"/>
    <property type="match status" value="1"/>
</dbReference>
<protein>
    <submittedName>
        <fullName evidence="5">Xaa-Pro dipeptidase</fullName>
    </submittedName>
</protein>
<dbReference type="GO" id="GO:0006508">
    <property type="term" value="P:proteolysis"/>
    <property type="evidence" value="ECO:0007669"/>
    <property type="project" value="UniProtKB-KW"/>
</dbReference>
<keyword evidence="2" id="KW-0479">Metal-binding</keyword>
<evidence type="ECO:0000256" key="2">
    <source>
        <dbReference type="ARBA" id="ARBA00022723"/>
    </source>
</evidence>
<evidence type="ECO:0000256" key="4">
    <source>
        <dbReference type="ARBA" id="ARBA00023049"/>
    </source>
</evidence>
<evidence type="ECO:0000313" key="6">
    <source>
        <dbReference type="Proteomes" id="UP000192578"/>
    </source>
</evidence>
<proteinExistence type="predicted"/>
<dbReference type="InterPro" id="IPR052433">
    <property type="entry name" value="X-Pro_dipept-like"/>
</dbReference>
<reference evidence="6" key="1">
    <citation type="submission" date="2017-01" db="EMBL/GenBank/DDBJ databases">
        <title>Comparative genomics of anhydrobiosis in the tardigrade Hypsibius dujardini.</title>
        <authorList>
            <person name="Yoshida Y."/>
            <person name="Koutsovoulos G."/>
            <person name="Laetsch D."/>
            <person name="Stevens L."/>
            <person name="Kumar S."/>
            <person name="Horikawa D."/>
            <person name="Ishino K."/>
            <person name="Komine S."/>
            <person name="Tomita M."/>
            <person name="Blaxter M."/>
            <person name="Arakawa K."/>
        </authorList>
    </citation>
    <scope>NUCLEOTIDE SEQUENCE [LARGE SCALE GENOMIC DNA]</scope>
    <source>
        <strain evidence="6">Z151</strain>
    </source>
</reference>
<dbReference type="SUPFAM" id="SSF55920">
    <property type="entry name" value="Creatinase/aminopeptidase"/>
    <property type="match status" value="1"/>
</dbReference>
<evidence type="ECO:0000256" key="3">
    <source>
        <dbReference type="ARBA" id="ARBA00022801"/>
    </source>
</evidence>
<gene>
    <name evidence="5" type="ORF">BV898_04686</name>
</gene>
<keyword evidence="1" id="KW-0645">Protease</keyword>
<comment type="caution">
    <text evidence="5">The sequence shown here is derived from an EMBL/GenBank/DDBJ whole genome shotgun (WGS) entry which is preliminary data.</text>
</comment>
<keyword evidence="3" id="KW-0378">Hydrolase</keyword>
<evidence type="ECO:0000256" key="1">
    <source>
        <dbReference type="ARBA" id="ARBA00022670"/>
    </source>
</evidence>
<dbReference type="InterPro" id="IPR036005">
    <property type="entry name" value="Creatinase/aminopeptidase-like"/>
</dbReference>
<dbReference type="GO" id="GO:0046872">
    <property type="term" value="F:metal ion binding"/>
    <property type="evidence" value="ECO:0007669"/>
    <property type="project" value="UniProtKB-KW"/>
</dbReference>
<dbReference type="EMBL" id="MTYJ01000023">
    <property type="protein sequence ID" value="OQV21482.1"/>
    <property type="molecule type" value="Genomic_DNA"/>
</dbReference>
<dbReference type="OrthoDB" id="10261878at2759"/>
<sequence>MVITVEPGAYFIGPVLDAAFTNPDHAKFLVKDVIQRFRGIGGVRIEDDVIVHQAGQPTELMTDVPRTVDEIEQFMHDARK</sequence>
<dbReference type="GO" id="GO:0008237">
    <property type="term" value="F:metallopeptidase activity"/>
    <property type="evidence" value="ECO:0007669"/>
    <property type="project" value="UniProtKB-KW"/>
</dbReference>
<dbReference type="PANTHER" id="PTHR48480">
    <property type="match status" value="1"/>
</dbReference>
<dbReference type="Gene3D" id="3.90.230.10">
    <property type="entry name" value="Creatinase/methionine aminopeptidase superfamily"/>
    <property type="match status" value="1"/>
</dbReference>
<dbReference type="Proteomes" id="UP000192578">
    <property type="component" value="Unassembled WGS sequence"/>
</dbReference>